<dbReference type="Pfam" id="PF01656">
    <property type="entry name" value="CbiA"/>
    <property type="match status" value="1"/>
</dbReference>
<dbReference type="EMBL" id="WJQU01000001">
    <property type="protein sequence ID" value="KAJ6644933.1"/>
    <property type="molecule type" value="Genomic_DNA"/>
</dbReference>
<evidence type="ECO:0000259" key="4">
    <source>
        <dbReference type="PROSITE" id="PS51199"/>
    </source>
</evidence>
<dbReference type="NCBIfam" id="NF041546">
    <property type="entry name" value="ParA_partition"/>
    <property type="match status" value="1"/>
</dbReference>
<dbReference type="OrthoDB" id="448835at2759"/>
<dbReference type="GO" id="GO:0006269">
    <property type="term" value="P:DNA replication, synthesis of primer"/>
    <property type="evidence" value="ECO:0007669"/>
    <property type="project" value="UniProtKB-UniRule"/>
</dbReference>
<keyword evidence="3" id="KW-0547">Nucleotide-binding</keyword>
<dbReference type="CDD" id="cd02042">
    <property type="entry name" value="ParAB_family"/>
    <property type="match status" value="1"/>
</dbReference>
<evidence type="ECO:0000313" key="5">
    <source>
        <dbReference type="EMBL" id="KAJ6644933.1"/>
    </source>
</evidence>
<keyword evidence="6" id="KW-1185">Reference proteome</keyword>
<dbReference type="Gene3D" id="3.40.50.300">
    <property type="entry name" value="P-loop containing nucleotide triphosphate hydrolases"/>
    <property type="match status" value="2"/>
</dbReference>
<gene>
    <name evidence="5" type="primary">dnaB_2</name>
    <name evidence="5" type="ORF">Bhyg_00128</name>
</gene>
<comment type="function">
    <text evidence="3">The main replicative DNA helicase, it participates in initiation and elongation during chromosome replication. Travels ahead of the DNA replisome, separating dsDNA into templates for DNA synthesis. A processive ATP-dependent 5'-3' DNA helicase it has DNA-dependent ATPase activity.</text>
</comment>
<accession>A0A9Q0S5L8</accession>
<keyword evidence="3 5" id="KW-0347">Helicase</keyword>
<reference evidence="5" key="1">
    <citation type="submission" date="2022-07" db="EMBL/GenBank/DDBJ databases">
        <authorList>
            <person name="Trinca V."/>
            <person name="Uliana J.V.C."/>
            <person name="Torres T.T."/>
            <person name="Ward R.J."/>
            <person name="Monesi N."/>
        </authorList>
    </citation>
    <scope>NUCLEOTIDE SEQUENCE</scope>
    <source>
        <strain evidence="5">HSMRA1968</strain>
        <tissue evidence="5">Whole embryos</tissue>
    </source>
</reference>
<dbReference type="InterPro" id="IPR036185">
    <property type="entry name" value="DNA_heli_DnaB-like_N_sf"/>
</dbReference>
<dbReference type="InterPro" id="IPR007692">
    <property type="entry name" value="DNA_helicase_DnaB"/>
</dbReference>
<dbReference type="AlphaFoldDB" id="A0A9Q0S5L8"/>
<dbReference type="GO" id="GO:0005829">
    <property type="term" value="C:cytosol"/>
    <property type="evidence" value="ECO:0007669"/>
    <property type="project" value="TreeGrafter"/>
</dbReference>
<name>A0A9Q0S5L8_9DIPT</name>
<dbReference type="Proteomes" id="UP001151699">
    <property type="component" value="Chromosome A"/>
</dbReference>
<dbReference type="Pfam" id="PF03796">
    <property type="entry name" value="DnaB_C"/>
    <property type="match status" value="1"/>
</dbReference>
<keyword evidence="2 3" id="KW-0235">DNA replication</keyword>
<proteinExistence type="inferred from homology"/>
<comment type="catalytic activity">
    <reaction evidence="3">
        <text>ATP + H2O = ADP + phosphate + H(+)</text>
        <dbReference type="Rhea" id="RHEA:13065"/>
        <dbReference type="ChEBI" id="CHEBI:15377"/>
        <dbReference type="ChEBI" id="CHEBI:15378"/>
        <dbReference type="ChEBI" id="CHEBI:30616"/>
        <dbReference type="ChEBI" id="CHEBI:43474"/>
        <dbReference type="ChEBI" id="CHEBI:456216"/>
        <dbReference type="EC" id="5.6.2.3"/>
    </reaction>
</comment>
<dbReference type="CDD" id="cd00984">
    <property type="entry name" value="DnaB_C"/>
    <property type="match status" value="1"/>
</dbReference>
<keyword evidence="3" id="KW-0378">Hydrolase</keyword>
<evidence type="ECO:0000256" key="1">
    <source>
        <dbReference type="ARBA" id="ARBA00022515"/>
    </source>
</evidence>
<feature type="domain" description="SF4 helicase" evidence="4">
    <location>
        <begin position="332"/>
        <end position="619"/>
    </location>
</feature>
<dbReference type="GO" id="GO:0005524">
    <property type="term" value="F:ATP binding"/>
    <property type="evidence" value="ECO:0007669"/>
    <property type="project" value="UniProtKB-UniRule"/>
</dbReference>
<keyword evidence="1 3" id="KW-0639">Primosome</keyword>
<dbReference type="GO" id="GO:0043139">
    <property type="term" value="F:5'-3' DNA helicase activity"/>
    <property type="evidence" value="ECO:0007669"/>
    <property type="project" value="UniProtKB-EC"/>
</dbReference>
<organism evidence="5 6">
    <name type="scientific">Pseudolycoriella hygida</name>
    <dbReference type="NCBI Taxonomy" id="35572"/>
    <lineage>
        <taxon>Eukaryota</taxon>
        <taxon>Metazoa</taxon>
        <taxon>Ecdysozoa</taxon>
        <taxon>Arthropoda</taxon>
        <taxon>Hexapoda</taxon>
        <taxon>Insecta</taxon>
        <taxon>Pterygota</taxon>
        <taxon>Neoptera</taxon>
        <taxon>Endopterygota</taxon>
        <taxon>Diptera</taxon>
        <taxon>Nematocera</taxon>
        <taxon>Sciaroidea</taxon>
        <taxon>Sciaridae</taxon>
        <taxon>Pseudolycoriella</taxon>
    </lineage>
</organism>
<comment type="caution">
    <text evidence="5">The sequence shown here is derived from an EMBL/GenBank/DDBJ whole genome shotgun (WGS) entry which is preliminary data.</text>
</comment>
<dbReference type="PANTHER" id="PTHR30153">
    <property type="entry name" value="REPLICATIVE DNA HELICASE DNAB"/>
    <property type="match status" value="1"/>
</dbReference>
<dbReference type="SUPFAM" id="SSF52540">
    <property type="entry name" value="P-loop containing nucleoside triphosphate hydrolases"/>
    <property type="match status" value="2"/>
</dbReference>
<dbReference type="GO" id="GO:0003677">
    <property type="term" value="F:DNA binding"/>
    <property type="evidence" value="ECO:0007669"/>
    <property type="project" value="UniProtKB-UniRule"/>
</dbReference>
<dbReference type="EC" id="5.6.2.3" evidence="3"/>
<comment type="similarity">
    <text evidence="3">Belongs to the helicase family. DnaB subfamily.</text>
</comment>
<protein>
    <recommendedName>
        <fullName evidence="3">Replicative DNA helicase</fullName>
        <ecNumber evidence="3">5.6.2.3</ecNumber>
    </recommendedName>
</protein>
<dbReference type="NCBIfam" id="TIGR00665">
    <property type="entry name" value="DnaB"/>
    <property type="match status" value="1"/>
</dbReference>
<evidence type="ECO:0000256" key="3">
    <source>
        <dbReference type="RuleBase" id="RU362085"/>
    </source>
</evidence>
<dbReference type="InterPro" id="IPR002586">
    <property type="entry name" value="CobQ/CobB/MinD/ParA_Nub-bd_dom"/>
</dbReference>
<keyword evidence="3" id="KW-0067">ATP-binding</keyword>
<dbReference type="PANTHER" id="PTHR30153:SF2">
    <property type="entry name" value="REPLICATIVE DNA HELICASE"/>
    <property type="match status" value="1"/>
</dbReference>
<dbReference type="InterPro" id="IPR027417">
    <property type="entry name" value="P-loop_NTPase"/>
</dbReference>
<sequence length="619" mass="68693">MKKTKVITVANQKGGCGKTTITMQLAGALGHDNLKILVVDADPQGTATRWASNAKEDDPFPAYIAGLSAAGMKVHQEVKKYMGQYDYIVIDCPPAVDSHISQSALLISDLVLIPVVPSPADLWAAVGIQELIERIKGINDGLIARLVINMCQSNLNLTQEVLEVLRDFGIEMLRSRVCLRTVYRQAAALGKAVYGIKGAEKAIANKSEIVRAGLIVLSQMSEEDMLLSVKKEVNDAKYLANLVTLALMVIDIRDYGRIVYDAAIKRQLIEISQEVIKCASSTSILDDAKAQVEALESKIYNLANEDVTKSGFVSSAQIAPEVLENINQIIKNPGRIVGISTGFIDLDQRLGGFRNSDLVILAGRPSMGKTAFALNLAVNACNKVKISNEKQSIGFFSLEMASVDLISRVVSMTSGVDSTRFIDGKINEENYNKIRQTIEEVHKLSLFVDDSPALTISAIRSRARKLKRQNNLSILFIDYLQLIKCTEKVDNRTLEIAEITRSLKALAKELNIPIIALAQLSRAVEQRADKRPILSDLRESGSIEQDADIVMFIYREEYYLKGREPQINTIEHKEWIEKLNKSHNIAEIIITKHRKGPIGNVKLYYDDKCSKFNNIVNRY</sequence>
<dbReference type="InterPro" id="IPR048089">
    <property type="entry name" value="McdA"/>
</dbReference>
<dbReference type="PROSITE" id="PS51199">
    <property type="entry name" value="SF4_HELICASE"/>
    <property type="match status" value="1"/>
</dbReference>
<dbReference type="SUPFAM" id="SSF48024">
    <property type="entry name" value="N-terminal domain of DnaB helicase"/>
    <property type="match status" value="1"/>
</dbReference>
<evidence type="ECO:0000256" key="2">
    <source>
        <dbReference type="ARBA" id="ARBA00022705"/>
    </source>
</evidence>
<dbReference type="InterPro" id="IPR007694">
    <property type="entry name" value="DNA_helicase_DnaB-like_C"/>
</dbReference>
<keyword evidence="3" id="KW-0238">DNA-binding</keyword>
<dbReference type="GO" id="GO:0016787">
    <property type="term" value="F:hydrolase activity"/>
    <property type="evidence" value="ECO:0007669"/>
    <property type="project" value="UniProtKB-KW"/>
</dbReference>
<evidence type="ECO:0000313" key="6">
    <source>
        <dbReference type="Proteomes" id="UP001151699"/>
    </source>
</evidence>